<sequence length="135" mass="15399">MDFHGNGSEKCSNYFLSEASGDSHQSDNSKIDQENFDEANVVEDDDAESSSYESKDNLGNSQEVITSGFEELICSNEEEEEEYDGHKVLKESKEEKEQEQEQDGSSSYGYRAVNVEDEVERNMIFWETCFEVGYP</sequence>
<name>A0A9Q1RP87_9SOLA</name>
<accession>A0A9Q1RP87</accession>
<evidence type="ECO:0000313" key="2">
    <source>
        <dbReference type="EMBL" id="KAJ8565942.1"/>
    </source>
</evidence>
<gene>
    <name evidence="2" type="ORF">K7X08_008518</name>
</gene>
<feature type="compositionally biased region" description="Basic and acidic residues" evidence="1">
    <location>
        <begin position="24"/>
        <end position="33"/>
    </location>
</feature>
<organism evidence="2 3">
    <name type="scientific">Anisodus acutangulus</name>
    <dbReference type="NCBI Taxonomy" id="402998"/>
    <lineage>
        <taxon>Eukaryota</taxon>
        <taxon>Viridiplantae</taxon>
        <taxon>Streptophyta</taxon>
        <taxon>Embryophyta</taxon>
        <taxon>Tracheophyta</taxon>
        <taxon>Spermatophyta</taxon>
        <taxon>Magnoliopsida</taxon>
        <taxon>eudicotyledons</taxon>
        <taxon>Gunneridae</taxon>
        <taxon>Pentapetalae</taxon>
        <taxon>asterids</taxon>
        <taxon>lamiids</taxon>
        <taxon>Solanales</taxon>
        <taxon>Solanaceae</taxon>
        <taxon>Solanoideae</taxon>
        <taxon>Hyoscyameae</taxon>
        <taxon>Anisodus</taxon>
    </lineage>
</organism>
<reference evidence="3" key="1">
    <citation type="journal article" date="2023" name="Proc. Natl. Acad. Sci. U.S.A.">
        <title>Genomic and structural basis for evolution of tropane alkaloid biosynthesis.</title>
        <authorList>
            <person name="Wanga Y.-J."/>
            <person name="Taina T."/>
            <person name="Yua J.-Y."/>
            <person name="Lia J."/>
            <person name="Xua B."/>
            <person name="Chenc J."/>
            <person name="D'Auriad J.C."/>
            <person name="Huanga J.-P."/>
            <person name="Huanga S.-X."/>
        </authorList>
    </citation>
    <scope>NUCLEOTIDE SEQUENCE [LARGE SCALE GENOMIC DNA]</scope>
    <source>
        <strain evidence="3">cv. KIB-2019</strain>
    </source>
</reference>
<comment type="caution">
    <text evidence="2">The sequence shown here is derived from an EMBL/GenBank/DDBJ whole genome shotgun (WGS) entry which is preliminary data.</text>
</comment>
<dbReference type="OrthoDB" id="1077311at2759"/>
<dbReference type="AlphaFoldDB" id="A0A9Q1RP87"/>
<protein>
    <submittedName>
        <fullName evidence="2">Uncharacterized protein</fullName>
    </submittedName>
</protein>
<feature type="compositionally biased region" description="Polar residues" evidence="1">
    <location>
        <begin position="9"/>
        <end position="23"/>
    </location>
</feature>
<evidence type="ECO:0000313" key="3">
    <source>
        <dbReference type="Proteomes" id="UP001152561"/>
    </source>
</evidence>
<keyword evidence="3" id="KW-1185">Reference proteome</keyword>
<feature type="compositionally biased region" description="Acidic residues" evidence="1">
    <location>
        <begin position="34"/>
        <end position="48"/>
    </location>
</feature>
<dbReference type="PANTHER" id="PTHR35726">
    <property type="entry name" value="GLUTAMIC ACID-RICH PROTEIN-LIKE"/>
    <property type="match status" value="1"/>
</dbReference>
<proteinExistence type="predicted"/>
<dbReference type="PANTHER" id="PTHR35726:SF9">
    <property type="match status" value="1"/>
</dbReference>
<dbReference type="Proteomes" id="UP001152561">
    <property type="component" value="Unassembled WGS sequence"/>
</dbReference>
<feature type="compositionally biased region" description="Basic and acidic residues" evidence="1">
    <location>
        <begin position="84"/>
        <end position="96"/>
    </location>
</feature>
<feature type="region of interest" description="Disordered" evidence="1">
    <location>
        <begin position="1"/>
        <end position="111"/>
    </location>
</feature>
<evidence type="ECO:0000256" key="1">
    <source>
        <dbReference type="SAM" id="MobiDB-lite"/>
    </source>
</evidence>
<dbReference type="EMBL" id="JAJAGQ010000004">
    <property type="protein sequence ID" value="KAJ8565942.1"/>
    <property type="molecule type" value="Genomic_DNA"/>
</dbReference>